<dbReference type="Proteomes" id="UP000288024">
    <property type="component" value="Unassembled WGS sequence"/>
</dbReference>
<proteinExistence type="predicted"/>
<feature type="transmembrane region" description="Helical" evidence="1">
    <location>
        <begin position="32"/>
        <end position="51"/>
    </location>
</feature>
<dbReference type="EMBL" id="RZTZ01000004">
    <property type="protein sequence ID" value="RVT62451.1"/>
    <property type="molecule type" value="Genomic_DNA"/>
</dbReference>
<evidence type="ECO:0000313" key="2">
    <source>
        <dbReference type="EMBL" id="RVT62451.1"/>
    </source>
</evidence>
<evidence type="ECO:0000313" key="3">
    <source>
        <dbReference type="Proteomes" id="UP000288024"/>
    </source>
</evidence>
<protein>
    <submittedName>
        <fullName evidence="2">DMT family transporter</fullName>
    </submittedName>
</protein>
<comment type="caution">
    <text evidence="2">The sequence shown here is derived from an EMBL/GenBank/DDBJ whole genome shotgun (WGS) entry which is preliminary data.</text>
</comment>
<feature type="transmembrane region" description="Helical" evidence="1">
    <location>
        <begin position="85"/>
        <end position="108"/>
    </location>
</feature>
<keyword evidence="1" id="KW-0812">Transmembrane</keyword>
<dbReference type="RefSeq" id="WP_127738402.1">
    <property type="nucleotide sequence ID" value="NZ_RZTZ01000004.1"/>
</dbReference>
<keyword evidence="1" id="KW-0472">Membrane</keyword>
<accession>A0A437KAF8</accession>
<sequence>MKGVLFALIGGMFITIQNIANAHIREDIGIWQTASLTQFSGFLLAAVILYATRDIKWKSIGSVNPIYWFGGAFAAFILFSNMEAILQIGVTFTVSFVLISQLILTFIIDINGWFGIKKRNLKIADIIGIVMMIGGLLLLKL</sequence>
<dbReference type="InterPro" id="IPR006750">
    <property type="entry name" value="YdcZ"/>
</dbReference>
<feature type="transmembrane region" description="Helical" evidence="1">
    <location>
        <begin position="63"/>
        <end position="79"/>
    </location>
</feature>
<dbReference type="Pfam" id="PF04657">
    <property type="entry name" value="DMT_YdcZ"/>
    <property type="match status" value="1"/>
</dbReference>
<evidence type="ECO:0000256" key="1">
    <source>
        <dbReference type="SAM" id="Phobius"/>
    </source>
</evidence>
<dbReference type="PANTHER" id="PTHR34821:SF3">
    <property type="entry name" value="MEMBRANE PROTEIN"/>
    <property type="match status" value="1"/>
</dbReference>
<reference evidence="2 3" key="1">
    <citation type="submission" date="2019-01" db="EMBL/GenBank/DDBJ databases">
        <title>Bacillus sp. M5HDSG1-1, whole genome shotgun sequence.</title>
        <authorList>
            <person name="Tuo L."/>
        </authorList>
    </citation>
    <scope>NUCLEOTIDE SEQUENCE [LARGE SCALE GENOMIC DNA]</scope>
    <source>
        <strain evidence="2 3">M5HDSG1-1</strain>
    </source>
</reference>
<dbReference type="PANTHER" id="PTHR34821">
    <property type="entry name" value="INNER MEMBRANE PROTEIN YDCZ"/>
    <property type="match status" value="1"/>
</dbReference>
<organism evidence="2 3">
    <name type="scientific">Niallia taxi</name>
    <dbReference type="NCBI Taxonomy" id="2499688"/>
    <lineage>
        <taxon>Bacteria</taxon>
        <taxon>Bacillati</taxon>
        <taxon>Bacillota</taxon>
        <taxon>Bacilli</taxon>
        <taxon>Bacillales</taxon>
        <taxon>Bacillaceae</taxon>
        <taxon>Niallia</taxon>
    </lineage>
</organism>
<feature type="transmembrane region" description="Helical" evidence="1">
    <location>
        <begin position="120"/>
        <end position="139"/>
    </location>
</feature>
<dbReference type="AlphaFoldDB" id="A0A437KAF8"/>
<gene>
    <name evidence="2" type="ORF">EM808_11685</name>
</gene>
<name>A0A437KAF8_9BACI</name>
<keyword evidence="3" id="KW-1185">Reference proteome</keyword>
<keyword evidence="1" id="KW-1133">Transmembrane helix</keyword>
<dbReference type="GO" id="GO:0005886">
    <property type="term" value="C:plasma membrane"/>
    <property type="evidence" value="ECO:0007669"/>
    <property type="project" value="TreeGrafter"/>
</dbReference>